<dbReference type="OrthoDB" id="2599194at2"/>
<protein>
    <submittedName>
        <fullName evidence="1">Uncharacterized protein DUF1569</fullName>
    </submittedName>
</protein>
<keyword evidence="2" id="KW-1185">Reference proteome</keyword>
<dbReference type="InterPro" id="IPR034660">
    <property type="entry name" value="DinB/YfiT-like"/>
</dbReference>
<comment type="caution">
    <text evidence="1">The sequence shown here is derived from an EMBL/GenBank/DDBJ whole genome shotgun (WGS) entry which is preliminary data.</text>
</comment>
<sequence length="150" mass="18048">MKSIFDKQVREELIQRIERLSDSSSSNWGKMNVYQMIIHCIKTEEMYLRIKSYDRLFIGRIFGQMSLKSLVKDETPFKQNEPTHPEFKIKENGYISNNRLRWINLINQFESKSEADYEGFSHPFFGKMTKTQVGEYNYKHIDHHLRQFNV</sequence>
<organism evidence="1 2">
    <name type="scientific">Arcicella aurantiaca</name>
    <dbReference type="NCBI Taxonomy" id="591202"/>
    <lineage>
        <taxon>Bacteria</taxon>
        <taxon>Pseudomonadati</taxon>
        <taxon>Bacteroidota</taxon>
        <taxon>Cytophagia</taxon>
        <taxon>Cytophagales</taxon>
        <taxon>Flectobacillaceae</taxon>
        <taxon>Arcicella</taxon>
    </lineage>
</organism>
<dbReference type="AlphaFoldDB" id="A0A316E3D6"/>
<evidence type="ECO:0000313" key="1">
    <source>
        <dbReference type="EMBL" id="PWK23879.1"/>
    </source>
</evidence>
<dbReference type="EMBL" id="QGGO01000016">
    <property type="protein sequence ID" value="PWK23879.1"/>
    <property type="molecule type" value="Genomic_DNA"/>
</dbReference>
<dbReference type="RefSeq" id="WP_109743795.1">
    <property type="nucleotide sequence ID" value="NZ_QGGO01000016.1"/>
</dbReference>
<dbReference type="InterPro" id="IPR011463">
    <property type="entry name" value="DUF1569"/>
</dbReference>
<proteinExistence type="predicted"/>
<reference evidence="1 2" key="1">
    <citation type="submission" date="2018-05" db="EMBL/GenBank/DDBJ databases">
        <title>Genomic Encyclopedia of Archaeal and Bacterial Type Strains, Phase II (KMG-II): from individual species to whole genera.</title>
        <authorList>
            <person name="Goeker M."/>
        </authorList>
    </citation>
    <scope>NUCLEOTIDE SEQUENCE [LARGE SCALE GENOMIC DNA]</scope>
    <source>
        <strain evidence="1 2">DSM 22214</strain>
    </source>
</reference>
<evidence type="ECO:0000313" key="2">
    <source>
        <dbReference type="Proteomes" id="UP000245489"/>
    </source>
</evidence>
<dbReference type="Pfam" id="PF07606">
    <property type="entry name" value="DUF1569"/>
    <property type="match status" value="1"/>
</dbReference>
<gene>
    <name evidence="1" type="ORF">LV89_03086</name>
</gene>
<dbReference type="Gene3D" id="1.20.120.450">
    <property type="entry name" value="dinb family like domain"/>
    <property type="match status" value="1"/>
</dbReference>
<name>A0A316E3D6_9BACT</name>
<accession>A0A316E3D6</accession>
<dbReference type="Proteomes" id="UP000245489">
    <property type="component" value="Unassembled WGS sequence"/>
</dbReference>